<evidence type="ECO:0000313" key="2">
    <source>
        <dbReference type="EMBL" id="MCW3161681.1"/>
    </source>
</evidence>
<keyword evidence="3" id="KW-1185">Reference proteome</keyword>
<reference evidence="2" key="1">
    <citation type="submission" date="2022-10" db="EMBL/GenBank/DDBJ databases">
        <title>Chryseobacterium babae sp. nov. isolated from the gut of the beetle Oryctes rhinoceros, and Chryseobacterium kimseyorum sp. nov., isolated from a stick insect rearing cage.</title>
        <authorList>
            <person name="Shelomi M."/>
            <person name="Han C.-J."/>
            <person name="Chen W.-M."/>
            <person name="Chen H.-K."/>
            <person name="Liaw S.-J."/>
            <person name="Muhle E."/>
            <person name="Clermont D."/>
        </authorList>
    </citation>
    <scope>NUCLEOTIDE SEQUENCE</scope>
    <source>
        <strain evidence="2">WLa1L2M3</strain>
    </source>
</reference>
<keyword evidence="1" id="KW-0732">Signal</keyword>
<gene>
    <name evidence="2" type="ORF">OH806_10445</name>
</gene>
<evidence type="ECO:0000313" key="3">
    <source>
        <dbReference type="Proteomes" id="UP001163719"/>
    </source>
</evidence>
<accession>A0ABT3HPH4</accession>
<evidence type="ECO:0000256" key="1">
    <source>
        <dbReference type="SAM" id="SignalP"/>
    </source>
</evidence>
<organism evidence="2 3">
    <name type="scientific">Chryseobacterium oryctis</name>
    <dbReference type="NCBI Taxonomy" id="2952618"/>
    <lineage>
        <taxon>Bacteria</taxon>
        <taxon>Pseudomonadati</taxon>
        <taxon>Bacteroidota</taxon>
        <taxon>Flavobacteriia</taxon>
        <taxon>Flavobacteriales</taxon>
        <taxon>Weeksellaceae</taxon>
        <taxon>Chryseobacterium group</taxon>
        <taxon>Chryseobacterium</taxon>
    </lineage>
</organism>
<feature type="chain" id="PRO_5045446903" evidence="1">
    <location>
        <begin position="18"/>
        <end position="175"/>
    </location>
</feature>
<feature type="signal peptide" evidence="1">
    <location>
        <begin position="1"/>
        <end position="17"/>
    </location>
</feature>
<dbReference type="EMBL" id="JAPDHV010000004">
    <property type="protein sequence ID" value="MCW3161681.1"/>
    <property type="molecule type" value="Genomic_DNA"/>
</dbReference>
<comment type="caution">
    <text evidence="2">The sequence shown here is derived from an EMBL/GenBank/DDBJ whole genome shotgun (WGS) entry which is preliminary data.</text>
</comment>
<sequence>MKNYLLLLLLVFSFSFGQTKEFPLKNEDFSNYLMNYETPFYGTISTKETVIKLKIEKAVKNPKKAEQYLVSGYSDVDGNKAKFSGQIVFTQKYNVNGEPNDMLVFGDFVLNEDGFGEHVGTFKGKLRIQTPKRITKESRATVTFKGNWKNNSGNLDFDVWWANFVPNDISKVIFK</sequence>
<dbReference type="Proteomes" id="UP001163719">
    <property type="component" value="Unassembled WGS sequence"/>
</dbReference>
<name>A0ABT3HPH4_9FLAO</name>
<dbReference type="RefSeq" id="WP_264743624.1">
    <property type="nucleotide sequence ID" value="NZ_JAPDHV010000004.1"/>
</dbReference>
<protein>
    <submittedName>
        <fullName evidence="2">Uncharacterized protein</fullName>
    </submittedName>
</protein>
<proteinExistence type="predicted"/>